<dbReference type="InterPro" id="IPR012337">
    <property type="entry name" value="RNaseH-like_sf"/>
</dbReference>
<dbReference type="GeneID" id="23615435"/>
<dbReference type="InterPro" id="IPR034922">
    <property type="entry name" value="REX1-like_exo"/>
</dbReference>
<dbReference type="InterPro" id="IPR047021">
    <property type="entry name" value="REXO1/3/4-like"/>
</dbReference>
<sequence>MTPNTRGVPEDLEEGELEGTPECALPWSSGKRCRAPYFYEELLDDSLEVEQPEPARKPKKAKKGRANDTGGPASLARVELRPEHSPVTLEDIQRLILWILAEETKPRWCSVENKALVPRVVLLLAHGLDAEAPPPALGTLLGTPVQVRARSGVLEPGQSAHSLLTLARRAPREGPPPLRGRPPTLPAPASYALTLEQMEENGYPLPRLAEGGGGAMTVPAGYLATCAPEAGAAPPRELVALDCEMCLTAEGLELTRVVALGSGGELLLDRLVAPRNPVLDHVTRFSGITPAMLEGVTTRLEDARAELARLLGPDTLLVAHSGENDLHALKASCFGGGGGMVHARVIDTALLYPHPRPPAKSALRVLASRFLKRTIQKDCHDPVEDARAALDLALLKFSRGPDFGLPASPDARRARLADALHAAGRTCTFVDVGASLRQFMGAAGAGVDASDDGEAARRLAREAGKPGVPHFLFGQLRGLHASQVAAARRAAGDARGGDCARALRLRLRRVGEGCVGGAPEAAADAPGLRSLQSAKATFGCLVAQRGSGLRAAAPRARCLHISAIAAEAPPPSKVHEGNGAGTRVMIIGGDGYCGWATALHLSARGYSVCIVDNLVRRTYDLQLGLDTLTPIASIHDRVRKWAEVSGKHIDLQVGDLCDFEFFSETFKSFNPEAVVHFGEQRSAPYSMIDRQHAVYTQHNNVIGTINLMYAIKEFNPDCHLVKLGTMGEYGTPNIDIEEGFLTVTHNGRTDTLPYPKQGGSFYHLSKGVVYGLRTEETTADPALINRYDYDGIFGTALNRFVVQAAVGHPLTVYGKGGQTRGYLDIRDTVRCVQIAIDKPAARGEMRVFNQFTEQFSVNDLARIVGQEGKKLGIDVEVKNIPNPRVEAEEHYYNAKCTKLRDLGLEPHLLSDNLIDSLLSFVVENKDRVRMELIKPAVDWRKSGVSDATNRAAVAPK</sequence>
<dbReference type="CDD" id="cd06145">
    <property type="entry name" value="REX1_like"/>
    <property type="match status" value="1"/>
</dbReference>
<dbReference type="SUPFAM" id="SSF51735">
    <property type="entry name" value="NAD(P)-binding Rossmann-fold domains"/>
    <property type="match status" value="1"/>
</dbReference>
<dbReference type="OrthoDB" id="494308at2759"/>
<keyword evidence="7" id="KW-1185">Reference proteome</keyword>
<dbReference type="SUPFAM" id="SSF53098">
    <property type="entry name" value="Ribonuclease H-like"/>
    <property type="match status" value="1"/>
</dbReference>
<feature type="region of interest" description="Disordered" evidence="4">
    <location>
        <begin position="1"/>
        <end position="29"/>
    </location>
</feature>
<evidence type="ECO:0000256" key="4">
    <source>
        <dbReference type="SAM" id="MobiDB-lite"/>
    </source>
</evidence>
<evidence type="ECO:0000313" key="7">
    <source>
        <dbReference type="Proteomes" id="UP000028924"/>
    </source>
</evidence>
<evidence type="ECO:0000313" key="6">
    <source>
        <dbReference type="EMBL" id="KFM24019.1"/>
    </source>
</evidence>
<dbReference type="eggNOG" id="KOG2248">
    <property type="taxonomic scope" value="Eukaryota"/>
</dbReference>
<evidence type="ECO:0000256" key="1">
    <source>
        <dbReference type="ARBA" id="ARBA00022722"/>
    </source>
</evidence>
<dbReference type="GO" id="GO:0005634">
    <property type="term" value="C:nucleus"/>
    <property type="evidence" value="ECO:0007669"/>
    <property type="project" value="TreeGrafter"/>
</dbReference>
<feature type="compositionally biased region" description="Acidic residues" evidence="4">
    <location>
        <begin position="10"/>
        <end position="19"/>
    </location>
</feature>
<dbReference type="CDD" id="cd05255">
    <property type="entry name" value="SQD1_like_SDR_e"/>
    <property type="match status" value="1"/>
</dbReference>
<dbReference type="eggNOG" id="KOG1371">
    <property type="taxonomic scope" value="Eukaryota"/>
</dbReference>
<dbReference type="GO" id="GO:0004527">
    <property type="term" value="F:exonuclease activity"/>
    <property type="evidence" value="ECO:0007669"/>
    <property type="project" value="UniProtKB-KW"/>
</dbReference>
<dbReference type="STRING" id="3075.A0A087SE65"/>
<dbReference type="InterPro" id="IPR001509">
    <property type="entry name" value="Epimerase_deHydtase"/>
</dbReference>
<proteinExistence type="predicted"/>
<dbReference type="InterPro" id="IPR036291">
    <property type="entry name" value="NAD(P)-bd_dom_sf"/>
</dbReference>
<evidence type="ECO:0000256" key="2">
    <source>
        <dbReference type="ARBA" id="ARBA00022801"/>
    </source>
</evidence>
<name>A0A087SE65_AUXPR</name>
<keyword evidence="1" id="KW-0540">Nuclease</keyword>
<dbReference type="InterPro" id="IPR036397">
    <property type="entry name" value="RNaseH_sf"/>
</dbReference>
<dbReference type="EMBL" id="KL662103">
    <property type="protein sequence ID" value="KFM24019.1"/>
    <property type="molecule type" value="Genomic_DNA"/>
</dbReference>
<dbReference type="SMART" id="SM00479">
    <property type="entry name" value="EXOIII"/>
    <property type="match status" value="1"/>
</dbReference>
<dbReference type="PANTHER" id="PTHR12801:SF157">
    <property type="entry name" value="SMALL RNA DEGRADING NUCLEASE 5"/>
    <property type="match status" value="1"/>
</dbReference>
<reference evidence="6 7" key="1">
    <citation type="journal article" date="2014" name="BMC Genomics">
        <title>Oil accumulation mechanisms of the oleaginous microalga Chlorella protothecoides revealed through its genome, transcriptomes, and proteomes.</title>
        <authorList>
            <person name="Gao C."/>
            <person name="Wang Y."/>
            <person name="Shen Y."/>
            <person name="Yan D."/>
            <person name="He X."/>
            <person name="Dai J."/>
            <person name="Wu Q."/>
        </authorList>
    </citation>
    <scope>NUCLEOTIDE SEQUENCE [LARGE SCALE GENOMIC DNA]</scope>
    <source>
        <strain evidence="6 7">0710</strain>
    </source>
</reference>
<evidence type="ECO:0000256" key="3">
    <source>
        <dbReference type="ARBA" id="ARBA00022839"/>
    </source>
</evidence>
<dbReference type="Pfam" id="PF01370">
    <property type="entry name" value="Epimerase"/>
    <property type="match status" value="1"/>
</dbReference>
<gene>
    <name evidence="6" type="ORF">F751_4044</name>
</gene>
<dbReference type="PANTHER" id="PTHR12801">
    <property type="entry name" value="RNA EXONUCLEASE REXO1 / RECO3 FAMILY MEMBER-RELATED"/>
    <property type="match status" value="1"/>
</dbReference>
<dbReference type="Gene3D" id="3.90.25.10">
    <property type="entry name" value="UDP-galactose 4-epimerase, domain 1"/>
    <property type="match status" value="1"/>
</dbReference>
<evidence type="ECO:0000259" key="5">
    <source>
        <dbReference type="SMART" id="SM00479"/>
    </source>
</evidence>
<dbReference type="KEGG" id="apro:F751_4044"/>
<keyword evidence="2" id="KW-0378">Hydrolase</keyword>
<dbReference type="Proteomes" id="UP000028924">
    <property type="component" value="Unassembled WGS sequence"/>
</dbReference>
<dbReference type="InterPro" id="IPR013520">
    <property type="entry name" value="Ribonucl_H"/>
</dbReference>
<organism evidence="6 7">
    <name type="scientific">Auxenochlorella protothecoides</name>
    <name type="common">Green microalga</name>
    <name type="synonym">Chlorella protothecoides</name>
    <dbReference type="NCBI Taxonomy" id="3075"/>
    <lineage>
        <taxon>Eukaryota</taxon>
        <taxon>Viridiplantae</taxon>
        <taxon>Chlorophyta</taxon>
        <taxon>core chlorophytes</taxon>
        <taxon>Trebouxiophyceae</taxon>
        <taxon>Chlorellales</taxon>
        <taxon>Chlorellaceae</taxon>
        <taxon>Auxenochlorella</taxon>
    </lineage>
</organism>
<dbReference type="Pfam" id="PF00929">
    <property type="entry name" value="RNase_T"/>
    <property type="match status" value="1"/>
</dbReference>
<dbReference type="AlphaFoldDB" id="A0A087SE65"/>
<feature type="region of interest" description="Disordered" evidence="4">
    <location>
        <begin position="48"/>
        <end position="80"/>
    </location>
</feature>
<accession>A0A087SE65</accession>
<keyword evidence="3" id="KW-0269">Exonuclease</keyword>
<protein>
    <submittedName>
        <fullName evidence="6">UDP-sulfoquinovose synthase, chloroplastic</fullName>
    </submittedName>
</protein>
<dbReference type="RefSeq" id="XP_011396897.1">
    <property type="nucleotide sequence ID" value="XM_011398595.1"/>
</dbReference>
<dbReference type="Gene3D" id="3.30.420.10">
    <property type="entry name" value="Ribonuclease H-like superfamily/Ribonuclease H"/>
    <property type="match status" value="1"/>
</dbReference>
<dbReference type="GO" id="GO:0003676">
    <property type="term" value="F:nucleic acid binding"/>
    <property type="evidence" value="ECO:0007669"/>
    <property type="project" value="InterPro"/>
</dbReference>
<dbReference type="Gene3D" id="3.40.50.720">
    <property type="entry name" value="NAD(P)-binding Rossmann-like Domain"/>
    <property type="match status" value="1"/>
</dbReference>
<feature type="domain" description="Exonuclease" evidence="5">
    <location>
        <begin position="237"/>
        <end position="402"/>
    </location>
</feature>